<feature type="signal peptide" evidence="1">
    <location>
        <begin position="1"/>
        <end position="21"/>
    </location>
</feature>
<protein>
    <submittedName>
        <fullName evidence="2">DUF1307 domain-containing protein</fullName>
    </submittedName>
</protein>
<keyword evidence="3" id="KW-1185">Reference proteome</keyword>
<evidence type="ECO:0000313" key="2">
    <source>
        <dbReference type="EMBL" id="MFD1392314.1"/>
    </source>
</evidence>
<dbReference type="Pfam" id="PF06998">
    <property type="entry name" value="DUF1307"/>
    <property type="match status" value="1"/>
</dbReference>
<feature type="chain" id="PRO_5046282380" evidence="1">
    <location>
        <begin position="22"/>
        <end position="156"/>
    </location>
</feature>
<organism evidence="2 3">
    <name type="scientific">Lacticaseibacillus jixianensis</name>
    <dbReference type="NCBI Taxonomy" id="2486012"/>
    <lineage>
        <taxon>Bacteria</taxon>
        <taxon>Bacillati</taxon>
        <taxon>Bacillota</taxon>
        <taxon>Bacilli</taxon>
        <taxon>Lactobacillales</taxon>
        <taxon>Lactobacillaceae</taxon>
        <taxon>Lacticaseibacillus</taxon>
    </lineage>
</organism>
<dbReference type="Gene3D" id="3.30.1830.10">
    <property type="entry name" value="YehR-like"/>
    <property type="match status" value="1"/>
</dbReference>
<dbReference type="InterPro" id="IPR036699">
    <property type="entry name" value="YehR-like_sf"/>
</dbReference>
<dbReference type="SUPFAM" id="SSF160704">
    <property type="entry name" value="YehR-like"/>
    <property type="match status" value="1"/>
</dbReference>
<sequence>MKRILKALVAAVAVLSLTVLAGCTLFEQKTTLVNTQVAGAKATMIYYTKHNSDKVLQQKLINENDMVKLLGTKKKTIMDAAYKEMKKSVNSYKNLKGVTTKVSRNGNTVTQEVLIDYTKVDMKKLKKAQGLDASTRNTVSLKDSVSTLKAAGFKKQ</sequence>
<dbReference type="InterPro" id="IPR009736">
    <property type="entry name" value="DUF1307"/>
</dbReference>
<dbReference type="RefSeq" id="WP_125585271.1">
    <property type="nucleotide sequence ID" value="NZ_JBHTMO010000003.1"/>
</dbReference>
<dbReference type="EMBL" id="JBHTMO010000003">
    <property type="protein sequence ID" value="MFD1392314.1"/>
    <property type="molecule type" value="Genomic_DNA"/>
</dbReference>
<evidence type="ECO:0000256" key="1">
    <source>
        <dbReference type="SAM" id="SignalP"/>
    </source>
</evidence>
<name>A0ABW4B5Z7_9LACO</name>
<comment type="caution">
    <text evidence="2">The sequence shown here is derived from an EMBL/GenBank/DDBJ whole genome shotgun (WGS) entry which is preliminary data.</text>
</comment>
<keyword evidence="1" id="KW-0732">Signal</keyword>
<proteinExistence type="predicted"/>
<gene>
    <name evidence="2" type="ORF">ACFQ3L_01780</name>
</gene>
<dbReference type="Proteomes" id="UP001597249">
    <property type="component" value="Unassembled WGS sequence"/>
</dbReference>
<evidence type="ECO:0000313" key="3">
    <source>
        <dbReference type="Proteomes" id="UP001597249"/>
    </source>
</evidence>
<reference evidence="3" key="1">
    <citation type="journal article" date="2019" name="Int. J. Syst. Evol. Microbiol.">
        <title>The Global Catalogue of Microorganisms (GCM) 10K type strain sequencing project: providing services to taxonomists for standard genome sequencing and annotation.</title>
        <authorList>
            <consortium name="The Broad Institute Genomics Platform"/>
            <consortium name="The Broad Institute Genome Sequencing Center for Infectious Disease"/>
            <person name="Wu L."/>
            <person name="Ma J."/>
        </authorList>
    </citation>
    <scope>NUCLEOTIDE SEQUENCE [LARGE SCALE GENOMIC DNA]</scope>
    <source>
        <strain evidence="3">CCM 8911</strain>
    </source>
</reference>
<accession>A0ABW4B5Z7</accession>
<dbReference type="PROSITE" id="PS51257">
    <property type="entry name" value="PROKAR_LIPOPROTEIN"/>
    <property type="match status" value="1"/>
</dbReference>